<evidence type="ECO:0000256" key="3">
    <source>
        <dbReference type="ARBA" id="ARBA00016113"/>
    </source>
</evidence>
<proteinExistence type="inferred from homology"/>
<feature type="domain" description="CRISPR type III-associated protein" evidence="8">
    <location>
        <begin position="22"/>
        <end position="214"/>
    </location>
</feature>
<gene>
    <name evidence="9" type="ORF">LF929_015885</name>
</gene>
<dbReference type="AlphaFoldDB" id="A0AB39IQI1"/>
<dbReference type="RefSeq" id="WP_226092656.1">
    <property type="nucleotide sequence ID" value="NZ_CP162670.1"/>
</dbReference>
<evidence type="ECO:0000313" key="9">
    <source>
        <dbReference type="EMBL" id="XDL23731.1"/>
    </source>
</evidence>
<evidence type="ECO:0000256" key="2">
    <source>
        <dbReference type="ARBA" id="ARBA00006680"/>
    </source>
</evidence>
<keyword evidence="4" id="KW-0694">RNA-binding</keyword>
<keyword evidence="5" id="KW-0051">Antiviral defense</keyword>
<evidence type="ECO:0000259" key="8">
    <source>
        <dbReference type="Pfam" id="PF03787"/>
    </source>
</evidence>
<organism evidence="9">
    <name type="scientific">Dickeya oryzae</name>
    <dbReference type="NCBI Taxonomy" id="1240404"/>
    <lineage>
        <taxon>Bacteria</taxon>
        <taxon>Pseudomonadati</taxon>
        <taxon>Pseudomonadota</taxon>
        <taxon>Gammaproteobacteria</taxon>
        <taxon>Enterobacterales</taxon>
        <taxon>Pectobacteriaceae</taxon>
        <taxon>Dickeya</taxon>
    </lineage>
</organism>
<dbReference type="GO" id="GO:0051607">
    <property type="term" value="P:defense response to virus"/>
    <property type="evidence" value="ECO:0007669"/>
    <property type="project" value="UniProtKB-KW"/>
</dbReference>
<protein>
    <recommendedName>
        <fullName evidence="3">CRISPR system Cms protein Csm5</fullName>
    </recommendedName>
    <alternativeName>
        <fullName evidence="6">CRISPR type III A-associated protein Csm5</fullName>
    </alternativeName>
</protein>
<evidence type="ECO:0000256" key="5">
    <source>
        <dbReference type="ARBA" id="ARBA00023118"/>
    </source>
</evidence>
<accession>A0AB39IQI1</accession>
<name>A0AB39IQI1_9GAMM</name>
<reference evidence="9" key="1">
    <citation type="submission" date="2024-07" db="EMBL/GenBank/DDBJ databases">
        <authorList>
            <person name="Pedron J."/>
        </authorList>
    </citation>
    <scope>NUCLEOTIDE SEQUENCE</scope>
    <source>
        <strain evidence="9">A003-S1-M15</strain>
    </source>
</reference>
<dbReference type="PANTHER" id="PTHR38007:SF1">
    <property type="entry name" value="CRISPR SYSTEM CMS PROTEIN CSM5"/>
    <property type="match status" value="1"/>
</dbReference>
<evidence type="ECO:0000256" key="1">
    <source>
        <dbReference type="ARBA" id="ARBA00003088"/>
    </source>
</evidence>
<dbReference type="GeneID" id="302583180"/>
<feature type="compositionally biased region" description="Low complexity" evidence="7">
    <location>
        <begin position="462"/>
        <end position="472"/>
    </location>
</feature>
<feature type="region of interest" description="Disordered" evidence="7">
    <location>
        <begin position="450"/>
        <end position="475"/>
    </location>
</feature>
<dbReference type="GO" id="GO:0003723">
    <property type="term" value="F:RNA binding"/>
    <property type="evidence" value="ECO:0007669"/>
    <property type="project" value="UniProtKB-KW"/>
</dbReference>
<dbReference type="EMBL" id="CP162670">
    <property type="protein sequence ID" value="XDL23731.1"/>
    <property type="molecule type" value="Genomic_DNA"/>
</dbReference>
<dbReference type="Pfam" id="PF03787">
    <property type="entry name" value="RAMPs"/>
    <property type="match status" value="1"/>
</dbReference>
<evidence type="ECO:0000256" key="4">
    <source>
        <dbReference type="ARBA" id="ARBA00022884"/>
    </source>
</evidence>
<dbReference type="InterPro" id="IPR005537">
    <property type="entry name" value="RAMP_III_fam"/>
</dbReference>
<evidence type="ECO:0000256" key="7">
    <source>
        <dbReference type="SAM" id="MobiDB-lite"/>
    </source>
</evidence>
<dbReference type="PANTHER" id="PTHR38007">
    <property type="entry name" value="CRISPR SYSTEM CMS PROTEIN CSM5"/>
    <property type="match status" value="1"/>
</dbReference>
<dbReference type="InterPro" id="IPR010173">
    <property type="entry name" value="CRISPR-assoc_Csm5"/>
</dbReference>
<comment type="function">
    <text evidence="1">This subunit might be involved in maturation of a crRNA intermediate to its mature form.</text>
</comment>
<sequence>MTPDQTPRRHTACDSDKTQCFTLTCLSPVHVATGDSLNPGEYLIDQNALYELGQGGLSPALTATQRSELLTILESNDPALPLTVQRFLAREAGKLKYAARRMCPLLPGISRYYQSRLGQVMQNDTKNKKQVINQLELMRHVGAALGAPYIPGSTLKGAIRTALVSALNQGQALHAERRETDKLSSKVAQDAERQLLGFDTRRDSPTKQRYRIEHDPFHWLQVGDAVSPAEHPPMLDYWLVRRQPLKRTEKQNNKADNMELPPVECLKPRQSPLHCQITVKTPPAALAIKNPHLKQWLGKVSQLAQQVNQITLPQCHHELAWLVENGIGTDDVYAPGQDWVAQMQQLLRQLDGPLQRGEVLLLRVGKYGGAISKTVEGWRHIARLGKQGTRPTYHPDVTTCTLALPQADALTQALPFGWVLLHQPDQPEVTEFVASHQDWCQRQQQWLADHQQQQHAHRQQRLAEQQQRQQLAKAREEEAQRLAKAREEEAQRLADKARQSQARQSIMSLAESLTSEQTFQRKNPNGPLRGQLATCVGCVAAEGSAEEKADLCTLFDTILSYWGIKPGKDKKLTALRNKLL</sequence>
<comment type="similarity">
    <text evidence="2">Belongs to the CRISPR-associated Csm5 family.</text>
</comment>
<dbReference type="CDD" id="cd09726">
    <property type="entry name" value="RAMP_I_III"/>
    <property type="match status" value="1"/>
</dbReference>
<evidence type="ECO:0000256" key="6">
    <source>
        <dbReference type="ARBA" id="ARBA00031720"/>
    </source>
</evidence>